<feature type="active site" description="Proton acceptor" evidence="2">
    <location>
        <position position="201"/>
    </location>
</feature>
<dbReference type="InterPro" id="IPR015424">
    <property type="entry name" value="PyrdxlP-dep_Trfase"/>
</dbReference>
<evidence type="ECO:0000256" key="1">
    <source>
        <dbReference type="ARBA" id="ARBA00037999"/>
    </source>
</evidence>
<organism evidence="5 6">
    <name type="scientific">Sorangium cellulosum</name>
    <name type="common">Polyangium cellulosum</name>
    <dbReference type="NCBI Taxonomy" id="56"/>
    <lineage>
        <taxon>Bacteria</taxon>
        <taxon>Pseudomonadati</taxon>
        <taxon>Myxococcota</taxon>
        <taxon>Polyangia</taxon>
        <taxon>Polyangiales</taxon>
        <taxon>Polyangiaceae</taxon>
        <taxon>Sorangium</taxon>
    </lineage>
</organism>
<dbReference type="GO" id="GO:0000271">
    <property type="term" value="P:polysaccharide biosynthetic process"/>
    <property type="evidence" value="ECO:0007669"/>
    <property type="project" value="TreeGrafter"/>
</dbReference>
<dbReference type="InterPro" id="IPR000653">
    <property type="entry name" value="DegT/StrS_aminotransferase"/>
</dbReference>
<dbReference type="Gene3D" id="3.90.1150.10">
    <property type="entry name" value="Aspartate Aminotransferase, domain 1"/>
    <property type="match status" value="1"/>
</dbReference>
<proteinExistence type="inferred from homology"/>
<dbReference type="InterPro" id="IPR015421">
    <property type="entry name" value="PyrdxlP-dep_Trfase_major"/>
</dbReference>
<dbReference type="GO" id="GO:0030170">
    <property type="term" value="F:pyridoxal phosphate binding"/>
    <property type="evidence" value="ECO:0007669"/>
    <property type="project" value="TreeGrafter"/>
</dbReference>
<accession>A0A4P2QUV2</accession>
<reference evidence="5 6" key="1">
    <citation type="submission" date="2015-09" db="EMBL/GenBank/DDBJ databases">
        <title>Sorangium comparison.</title>
        <authorList>
            <person name="Zaburannyi N."/>
            <person name="Bunk B."/>
            <person name="Overmann J."/>
            <person name="Mueller R."/>
        </authorList>
    </citation>
    <scope>NUCLEOTIDE SEQUENCE [LARGE SCALE GENOMIC DNA]</scope>
    <source>
        <strain evidence="5 6">So ce836</strain>
    </source>
</reference>
<name>A0A4P2QUV2_SORCE</name>
<dbReference type="CDD" id="cd00616">
    <property type="entry name" value="AHBA_syn"/>
    <property type="match status" value="1"/>
</dbReference>
<dbReference type="AlphaFoldDB" id="A0A4P2QUV2"/>
<evidence type="ECO:0000313" key="6">
    <source>
        <dbReference type="Proteomes" id="UP000295497"/>
    </source>
</evidence>
<keyword evidence="3 4" id="KW-0663">Pyridoxal phosphate</keyword>
<gene>
    <name evidence="5" type="ORF">SOCE836_063560</name>
</gene>
<evidence type="ECO:0000256" key="4">
    <source>
        <dbReference type="RuleBase" id="RU004508"/>
    </source>
</evidence>
<dbReference type="PANTHER" id="PTHR30244:SF34">
    <property type="entry name" value="DTDP-4-AMINO-4,6-DIDEOXYGALACTOSE TRANSAMINASE"/>
    <property type="match status" value="1"/>
</dbReference>
<dbReference type="GO" id="GO:0008483">
    <property type="term" value="F:transaminase activity"/>
    <property type="evidence" value="ECO:0007669"/>
    <property type="project" value="TreeGrafter"/>
</dbReference>
<dbReference type="SUPFAM" id="SSF53383">
    <property type="entry name" value="PLP-dependent transferases"/>
    <property type="match status" value="1"/>
</dbReference>
<dbReference type="PANTHER" id="PTHR30244">
    <property type="entry name" value="TRANSAMINASE"/>
    <property type="match status" value="1"/>
</dbReference>
<evidence type="ECO:0000256" key="2">
    <source>
        <dbReference type="PIRSR" id="PIRSR000390-1"/>
    </source>
</evidence>
<evidence type="ECO:0000256" key="3">
    <source>
        <dbReference type="PIRSR" id="PIRSR000390-2"/>
    </source>
</evidence>
<dbReference type="Pfam" id="PF01041">
    <property type="entry name" value="DegT_DnrJ_EryC1"/>
    <property type="match status" value="1"/>
</dbReference>
<dbReference type="RefSeq" id="WP_129577432.1">
    <property type="nucleotide sequence ID" value="NZ_CP012672.1"/>
</dbReference>
<dbReference type="EMBL" id="CP012672">
    <property type="protein sequence ID" value="AUX34187.1"/>
    <property type="molecule type" value="Genomic_DNA"/>
</dbReference>
<feature type="modified residue" description="N6-(pyridoxal phosphate)lysine" evidence="3">
    <location>
        <position position="201"/>
    </location>
</feature>
<sequence length="406" mass="44715">MSEPRIIAFSPPDISQREIDAVVEVLRSGWLTTGPVTRAFEREIAAYCGAEAAVCLSSATAGLELVLRLLGVGPGDEVITTAYTFAATCNVIRHTGASPVFVDIKEGEFHLCPTQVERALTEKTKVVIPVDFAGWPCDYDELKDVLTSRASLYRPAPGTLQESFDRVVLLSDAAHSFGATYKGKKVGSLADFTVFSFHAVKNLTTAEGGAVVFSGAGELSCQRVRRELMLLAMHGQSKDAMEKFRMGGWFYTIEVPGYKYNMTDIAAALGRAQLARYDGELLPKRQAIFDAYSEALAHEARIELPPFTDRRKTGSCHLYPIRVRGRDEGTRNSIIQKMAELGISTNVHFIPVLSHPAYLDFAHLRASIPNTFRTYESEISMPIYPSLTAGDVEYICDRLRSVLESI</sequence>
<evidence type="ECO:0000313" key="5">
    <source>
        <dbReference type="EMBL" id="AUX34187.1"/>
    </source>
</evidence>
<dbReference type="Gene3D" id="3.40.640.10">
    <property type="entry name" value="Type I PLP-dependent aspartate aminotransferase-like (Major domain)"/>
    <property type="match status" value="1"/>
</dbReference>
<protein>
    <submittedName>
        <fullName evidence="5">Capsular polysaccharide biosynthesis protein</fullName>
    </submittedName>
</protein>
<comment type="similarity">
    <text evidence="1 4">Belongs to the DegT/DnrJ/EryC1 family.</text>
</comment>
<dbReference type="InterPro" id="IPR015422">
    <property type="entry name" value="PyrdxlP-dep_Trfase_small"/>
</dbReference>
<dbReference type="Proteomes" id="UP000295497">
    <property type="component" value="Chromosome"/>
</dbReference>
<dbReference type="PIRSF" id="PIRSF000390">
    <property type="entry name" value="PLP_StrS"/>
    <property type="match status" value="1"/>
</dbReference>